<dbReference type="Gene3D" id="2.60.420.10">
    <property type="entry name" value="Maltose phosphorylase, domain 3"/>
    <property type="match status" value="1"/>
</dbReference>
<dbReference type="Gene3D" id="1.50.10.10">
    <property type="match status" value="1"/>
</dbReference>
<dbReference type="InterPro" id="IPR008979">
    <property type="entry name" value="Galactose-bd-like_sf"/>
</dbReference>
<evidence type="ECO:0000313" key="2">
    <source>
        <dbReference type="EMBL" id="GAA4381061.1"/>
    </source>
</evidence>
<keyword evidence="3" id="KW-1185">Reference proteome</keyword>
<comment type="caution">
    <text evidence="2">The sequence shown here is derived from an EMBL/GenBank/DDBJ whole genome shotgun (WGS) entry which is preliminary data.</text>
</comment>
<dbReference type="InterPro" id="IPR012341">
    <property type="entry name" value="6hp_glycosidase-like_sf"/>
</dbReference>
<dbReference type="SUPFAM" id="SSF48208">
    <property type="entry name" value="Six-hairpin glycosidases"/>
    <property type="match status" value="1"/>
</dbReference>
<dbReference type="RefSeq" id="WP_345223813.1">
    <property type="nucleotide sequence ID" value="NZ_BAABHA010000004.1"/>
</dbReference>
<evidence type="ECO:0000313" key="3">
    <source>
        <dbReference type="Proteomes" id="UP001500454"/>
    </source>
</evidence>
<reference evidence="3" key="1">
    <citation type="journal article" date="2019" name="Int. J. Syst. Evol. Microbiol.">
        <title>The Global Catalogue of Microorganisms (GCM) 10K type strain sequencing project: providing services to taxonomists for standard genome sequencing and annotation.</title>
        <authorList>
            <consortium name="The Broad Institute Genomics Platform"/>
            <consortium name="The Broad Institute Genome Sequencing Center for Infectious Disease"/>
            <person name="Wu L."/>
            <person name="Ma J."/>
        </authorList>
    </citation>
    <scope>NUCLEOTIDE SEQUENCE [LARGE SCALE GENOMIC DNA]</scope>
    <source>
        <strain evidence="3">JCM 17924</strain>
    </source>
</reference>
<dbReference type="PROSITE" id="PS51175">
    <property type="entry name" value="CBM6"/>
    <property type="match status" value="1"/>
</dbReference>
<dbReference type="Pfam" id="PF22422">
    <property type="entry name" value="MGH1-like_GH"/>
    <property type="match status" value="1"/>
</dbReference>
<dbReference type="Gene3D" id="2.60.120.260">
    <property type="entry name" value="Galactose-binding domain-like"/>
    <property type="match status" value="1"/>
</dbReference>
<evidence type="ECO:0000259" key="1">
    <source>
        <dbReference type="PROSITE" id="PS51175"/>
    </source>
</evidence>
<dbReference type="SUPFAM" id="SSF49785">
    <property type="entry name" value="Galactose-binding domain-like"/>
    <property type="match status" value="1"/>
</dbReference>
<dbReference type="InterPro" id="IPR005084">
    <property type="entry name" value="CBM6"/>
</dbReference>
<accession>A0ABP8IYX8</accession>
<dbReference type="Proteomes" id="UP001500454">
    <property type="component" value="Unassembled WGS sequence"/>
</dbReference>
<protein>
    <recommendedName>
        <fullName evidence="1">CBM6 domain-containing protein</fullName>
    </recommendedName>
</protein>
<sequence>MKYLPLSAGLLLTFGACKMQQTTTSNPAATPAPEPTAPAPVWQSDAYTIYRDAVVQGPHTARALSRQELTSNYRSPANAFQSPQVSFKFSLNGKDNEMQPGQDHVFVALPKADGALLETPLIVFGQQYVDRTPVPVNTYLAPNTPLKIRLDLRPVLAAFKQQGYYQLYNGQKLYQADFKHVHVAGNTTPLSWDFDNLINKPQLELKDPEGDGIYETTVTLNAHSDAKTTASAWKQSLDVSAFPQYQSDYPLFDALYNLALEEARRAVEPDGTFRTGQEWAGVWTRDISYSIILAQAALQPEVAKTSLLRKVTDDGRIIQDTGTGGAYPVSTDRMIWAVAAWEIYLTTGDEAWLRKVYPIIKKSIEDDVQNAYDPNSELLWRNPSYLKPEDIIPLNPPGSLTFLVRGESSFLDWREQTYPRWMQPTDIYQSENLGTNAVHYQANVVLAKMAQRLGQEEVAQAHSATAEHIKSGINQLWLADYGYYGQYRYGRNYLTLSPKSETLGEALCVLFGVAEEARGQSVVARTPVMDYGIPCIYPQIAGIPPYHNNAVWPFVQSFWGLAAAKAGNETAFMESIAAVSRPAALFLTNKENFVASNGDFAGTQVNSSVMLWSLSGSLGLVYKGLFGMDFQPDGLVFRPFVPQALQGTRRLSNFTYRQAKLDIEMSGYGRSIRSITLDGQPLPNAAVPASLSGTHRIRIELSNEAPPAATQNKVPHHVAPMTPAVRYQTGRLRWAPVEGATAYQVLRNGQFAARTTDTEFAVTAPTAYTEYQVLAVDAAGFESFASEPLPVAAERYRTVVELEATTGKANRPYKGYSGKGFVEISRSLNRRLAVPVTVPADGLYAVEFRYANGNGPINTSNKCAMRTLRLSSQLAGTVVFPQRGVEEWSDWGYSNPVLIQLKKGQHTLVLAFEPANENMNGEVNQAMLDYLRFTRVQ</sequence>
<dbReference type="InterPro" id="IPR054491">
    <property type="entry name" value="MGH1-like_GH"/>
</dbReference>
<dbReference type="InterPro" id="IPR013783">
    <property type="entry name" value="Ig-like_fold"/>
</dbReference>
<gene>
    <name evidence="2" type="ORF">GCM10023186_20180</name>
</gene>
<dbReference type="Gene3D" id="2.60.40.10">
    <property type="entry name" value="Immunoglobulins"/>
    <property type="match status" value="1"/>
</dbReference>
<dbReference type="EMBL" id="BAABHA010000004">
    <property type="protein sequence ID" value="GAA4381061.1"/>
    <property type="molecule type" value="Genomic_DNA"/>
</dbReference>
<feature type="domain" description="CBM6" evidence="1">
    <location>
        <begin position="800"/>
        <end position="934"/>
    </location>
</feature>
<dbReference type="InterPro" id="IPR008928">
    <property type="entry name" value="6-hairpin_glycosidase_sf"/>
</dbReference>
<dbReference type="PROSITE" id="PS51257">
    <property type="entry name" value="PROKAR_LIPOPROTEIN"/>
    <property type="match status" value="1"/>
</dbReference>
<name>A0ABP8IYX8_9BACT</name>
<organism evidence="2 3">
    <name type="scientific">Hymenobacter koreensis</name>
    <dbReference type="NCBI Taxonomy" id="1084523"/>
    <lineage>
        <taxon>Bacteria</taxon>
        <taxon>Pseudomonadati</taxon>
        <taxon>Bacteroidota</taxon>
        <taxon>Cytophagia</taxon>
        <taxon>Cytophagales</taxon>
        <taxon>Hymenobacteraceae</taxon>
        <taxon>Hymenobacter</taxon>
    </lineage>
</organism>
<proteinExistence type="predicted"/>